<dbReference type="Proteomes" id="UP001501323">
    <property type="component" value="Unassembled WGS sequence"/>
</dbReference>
<evidence type="ECO:0000256" key="1">
    <source>
        <dbReference type="SAM" id="Phobius"/>
    </source>
</evidence>
<evidence type="ECO:0000313" key="3">
    <source>
        <dbReference type="Proteomes" id="UP001501323"/>
    </source>
</evidence>
<dbReference type="EMBL" id="BAABJY010000002">
    <property type="protein sequence ID" value="GAA4869568.1"/>
    <property type="molecule type" value="Genomic_DNA"/>
</dbReference>
<feature type="transmembrane region" description="Helical" evidence="1">
    <location>
        <begin position="85"/>
        <end position="104"/>
    </location>
</feature>
<keyword evidence="1" id="KW-0812">Transmembrane</keyword>
<accession>A0ABP9E6L7</accession>
<organism evidence="2 3">
    <name type="scientific">Luteimonas vadosa</name>
    <dbReference type="NCBI Taxonomy" id="1165507"/>
    <lineage>
        <taxon>Bacteria</taxon>
        <taxon>Pseudomonadati</taxon>
        <taxon>Pseudomonadota</taxon>
        <taxon>Gammaproteobacteria</taxon>
        <taxon>Lysobacterales</taxon>
        <taxon>Lysobacteraceae</taxon>
        <taxon>Luteimonas</taxon>
    </lineage>
</organism>
<feature type="transmembrane region" description="Helical" evidence="1">
    <location>
        <begin position="59"/>
        <end position="78"/>
    </location>
</feature>
<evidence type="ECO:0000313" key="2">
    <source>
        <dbReference type="EMBL" id="GAA4869568.1"/>
    </source>
</evidence>
<dbReference type="RefSeq" id="WP_345295595.1">
    <property type="nucleotide sequence ID" value="NZ_BAABJY010000002.1"/>
</dbReference>
<name>A0ABP9E6L7_9GAMM</name>
<reference evidence="3" key="1">
    <citation type="journal article" date="2019" name="Int. J. Syst. Evol. Microbiol.">
        <title>The Global Catalogue of Microorganisms (GCM) 10K type strain sequencing project: providing services to taxonomists for standard genome sequencing and annotation.</title>
        <authorList>
            <consortium name="The Broad Institute Genomics Platform"/>
            <consortium name="The Broad Institute Genome Sequencing Center for Infectious Disease"/>
            <person name="Wu L."/>
            <person name="Ma J."/>
        </authorList>
    </citation>
    <scope>NUCLEOTIDE SEQUENCE [LARGE SCALE GENOMIC DNA]</scope>
    <source>
        <strain evidence="3">JCM 18392</strain>
    </source>
</reference>
<sequence length="142" mass="14775">MDAHRPEVIVQPRAALRTADRFGFAASFLCAVHCALLPLALALLPALGLNVGGWIDLDQAFVVFATLLGLTTLTLGYRRHRAFRAWALLLPGLVMVWAGAFTSLHTHGLLHAAVMALGGGLLAAAHLANLRLTHGAGAAGGG</sequence>
<keyword evidence="1" id="KW-1133">Transmembrane helix</keyword>
<keyword evidence="1" id="KW-0472">Membrane</keyword>
<protein>
    <submittedName>
        <fullName evidence="2">MerC domain-containing protein</fullName>
    </submittedName>
</protein>
<comment type="caution">
    <text evidence="2">The sequence shown here is derived from an EMBL/GenBank/DDBJ whole genome shotgun (WGS) entry which is preliminary data.</text>
</comment>
<proteinExistence type="predicted"/>
<keyword evidence="3" id="KW-1185">Reference proteome</keyword>
<dbReference type="Pfam" id="PF03203">
    <property type="entry name" value="MerC"/>
    <property type="match status" value="1"/>
</dbReference>
<feature type="transmembrane region" description="Helical" evidence="1">
    <location>
        <begin position="22"/>
        <end position="47"/>
    </location>
</feature>
<gene>
    <name evidence="2" type="ORF">GCM10023332_22690</name>
</gene>
<dbReference type="InterPro" id="IPR004891">
    <property type="entry name" value="Mercury-R_MerC"/>
</dbReference>
<feature type="transmembrane region" description="Helical" evidence="1">
    <location>
        <begin position="110"/>
        <end position="128"/>
    </location>
</feature>